<sequence>MNIRDADTYTFDKLPSEHEMCTRALERAIASNCTTLRSRHREYRELVAFRRMPHTRKLERALWLAAWQLRGVDDAKVAALCGSGNLATIASMLGEWLGVHATPVGWVVGIDPADGTPPVPDARAVYSMRRVVAFGRKVIDAREASDLELAASYLGDAATSIGADLLIDVLLKRATVRVRYPARAAGT</sequence>
<dbReference type="Proteomes" id="UP000065521">
    <property type="component" value="Unassembled WGS sequence"/>
</dbReference>
<protein>
    <submittedName>
        <fullName evidence="1">Uncharacterized protein</fullName>
    </submittedName>
</protein>
<gene>
    <name evidence="1" type="ORF">WI38_28910</name>
</gene>
<evidence type="ECO:0000313" key="2">
    <source>
        <dbReference type="Proteomes" id="UP000065521"/>
    </source>
</evidence>
<dbReference type="AlphaFoldDB" id="A0A117XFJ1"/>
<accession>A0A117XFJ1</accession>
<reference evidence="1 2" key="1">
    <citation type="submission" date="2015-11" db="EMBL/GenBank/DDBJ databases">
        <title>Expanding the genomic diversity of Burkholderia species for the development of highly accurate diagnostics.</title>
        <authorList>
            <person name="Sahl J."/>
            <person name="Keim P."/>
            <person name="Wagner D."/>
        </authorList>
    </citation>
    <scope>NUCLEOTIDE SEQUENCE [LARGE SCALE GENOMIC DNA]</scope>
    <source>
        <strain evidence="1 2">RF32-BP4</strain>
    </source>
</reference>
<comment type="caution">
    <text evidence="1">The sequence shown here is derived from an EMBL/GenBank/DDBJ whole genome shotgun (WGS) entry which is preliminary data.</text>
</comment>
<proteinExistence type="predicted"/>
<evidence type="ECO:0000313" key="1">
    <source>
        <dbReference type="EMBL" id="KUZ82504.1"/>
    </source>
</evidence>
<dbReference type="RefSeq" id="WP_059611899.1">
    <property type="nucleotide sequence ID" value="NZ_LOTK01000032.1"/>
</dbReference>
<dbReference type="EMBL" id="LOTN01000068">
    <property type="protein sequence ID" value="KUZ82504.1"/>
    <property type="molecule type" value="Genomic_DNA"/>
</dbReference>
<name>A0A117XFJ1_9BURK</name>
<organism evidence="1 2">
    <name type="scientific">Burkholderia ubonensis</name>
    <dbReference type="NCBI Taxonomy" id="101571"/>
    <lineage>
        <taxon>Bacteria</taxon>
        <taxon>Pseudomonadati</taxon>
        <taxon>Pseudomonadota</taxon>
        <taxon>Betaproteobacteria</taxon>
        <taxon>Burkholderiales</taxon>
        <taxon>Burkholderiaceae</taxon>
        <taxon>Burkholderia</taxon>
        <taxon>Burkholderia cepacia complex</taxon>
    </lineage>
</organism>